<keyword evidence="3" id="KW-1185">Reference proteome</keyword>
<feature type="domain" description="Anti-sigma-28 factor FlgM C-terminal" evidence="1">
    <location>
        <begin position="21"/>
        <end position="56"/>
    </location>
</feature>
<dbReference type="SUPFAM" id="SSF101498">
    <property type="entry name" value="Anti-sigma factor FlgM"/>
    <property type="match status" value="1"/>
</dbReference>
<dbReference type="Pfam" id="PF04316">
    <property type="entry name" value="FlgM"/>
    <property type="match status" value="1"/>
</dbReference>
<evidence type="ECO:0000259" key="1">
    <source>
        <dbReference type="Pfam" id="PF04316"/>
    </source>
</evidence>
<accession>A0A418NRQ9</accession>
<dbReference type="InterPro" id="IPR035890">
    <property type="entry name" value="Anti-sigma-28_factor_FlgM_sf"/>
</dbReference>
<dbReference type="InterPro" id="IPR031316">
    <property type="entry name" value="FlgM_C"/>
</dbReference>
<dbReference type="OrthoDB" id="7392062at2"/>
<reference evidence="2 3" key="1">
    <citation type="submission" date="2018-08" db="EMBL/GenBank/DDBJ databases">
        <title>Erythrobacter zhengii sp.nov., a bacterium isolated from deep-sea sediment.</title>
        <authorList>
            <person name="Fang C."/>
            <person name="Wu Y.-H."/>
            <person name="Sun C."/>
            <person name="Wang H."/>
            <person name="Cheng H."/>
            <person name="Meng F.-X."/>
            <person name="Wang C.-S."/>
            <person name="Xu X.-W."/>
        </authorList>
    </citation>
    <scope>NUCLEOTIDE SEQUENCE [LARGE SCALE GENOMIC DNA]</scope>
    <source>
        <strain evidence="2 3">V18</strain>
    </source>
</reference>
<name>A0A418NRQ9_9SPHN</name>
<dbReference type="EMBL" id="QXFL01000004">
    <property type="protein sequence ID" value="RIV85770.1"/>
    <property type="molecule type" value="Genomic_DNA"/>
</dbReference>
<dbReference type="AlphaFoldDB" id="A0A418NRQ9"/>
<evidence type="ECO:0000313" key="2">
    <source>
        <dbReference type="EMBL" id="RIV85770.1"/>
    </source>
</evidence>
<evidence type="ECO:0000313" key="3">
    <source>
        <dbReference type="Proteomes" id="UP000286576"/>
    </source>
</evidence>
<gene>
    <name evidence="2" type="ORF">D2V07_10600</name>
</gene>
<dbReference type="Proteomes" id="UP000286576">
    <property type="component" value="Unassembled WGS sequence"/>
</dbReference>
<sequence>MQDAKGAVDQGVSVQTDARVSAGAAPVDADRVQEIRQALREGSYPLVPFQITDAIIAARHMLSDAR</sequence>
<protein>
    <recommendedName>
        <fullName evidence="1">Anti-sigma-28 factor FlgM C-terminal domain-containing protein</fullName>
    </recommendedName>
</protein>
<organism evidence="2 3">
    <name type="scientific">Aurantiacibacter zhengii</name>
    <dbReference type="NCBI Taxonomy" id="2307003"/>
    <lineage>
        <taxon>Bacteria</taxon>
        <taxon>Pseudomonadati</taxon>
        <taxon>Pseudomonadota</taxon>
        <taxon>Alphaproteobacteria</taxon>
        <taxon>Sphingomonadales</taxon>
        <taxon>Erythrobacteraceae</taxon>
        <taxon>Aurantiacibacter</taxon>
    </lineage>
</organism>
<proteinExistence type="predicted"/>
<comment type="caution">
    <text evidence="2">The sequence shown here is derived from an EMBL/GenBank/DDBJ whole genome shotgun (WGS) entry which is preliminary data.</text>
</comment>